<sequence length="111" mass="12025">MKTLLLAVAVVAFVCLGSADQLGLGRQQTDWGQGQAKGPPHGFCIQCNQKTCSNCFIGQRCLPYHMTCYTLYKPDENCELKWAVKGCAKTCPTARPGERVKCCTGASCNSD</sequence>
<dbReference type="SUPFAM" id="SSF57302">
    <property type="entry name" value="Snake toxin-like"/>
    <property type="match status" value="1"/>
</dbReference>
<evidence type="ECO:0000313" key="5">
    <source>
        <dbReference type="EMBL" id="MCM19951.1"/>
    </source>
</evidence>
<evidence type="ECO:0000256" key="2">
    <source>
        <dbReference type="ARBA" id="ARBA00022525"/>
    </source>
</evidence>
<organism evidence="5">
    <name type="scientific">Boiga dendrophila</name>
    <name type="common">Mangrove snake</name>
    <name type="synonym">Gold-ringed cat snake</name>
    <dbReference type="NCBI Taxonomy" id="46286"/>
    <lineage>
        <taxon>Eukaryota</taxon>
        <taxon>Metazoa</taxon>
        <taxon>Chordata</taxon>
        <taxon>Craniata</taxon>
        <taxon>Vertebrata</taxon>
        <taxon>Euteleostomi</taxon>
        <taxon>Lepidosauria</taxon>
        <taxon>Squamata</taxon>
        <taxon>Bifurcata</taxon>
        <taxon>Unidentata</taxon>
        <taxon>Episquamata</taxon>
        <taxon>Toxicofera</taxon>
        <taxon>Serpentes</taxon>
        <taxon>Colubroidea</taxon>
        <taxon>Colubridae</taxon>
        <taxon>Colubrinae</taxon>
        <taxon>Boiga</taxon>
    </lineage>
</organism>
<protein>
    <submittedName>
        <fullName evidence="5">Three-Finger Toxin 05</fullName>
    </submittedName>
</protein>
<dbReference type="InterPro" id="IPR045860">
    <property type="entry name" value="Snake_toxin-like_sf"/>
</dbReference>
<dbReference type="Gene3D" id="2.10.60.10">
    <property type="entry name" value="CD59"/>
    <property type="match status" value="1"/>
</dbReference>
<dbReference type="Pfam" id="PF21947">
    <property type="entry name" value="Toxin_cobra-type"/>
    <property type="match status" value="1"/>
</dbReference>
<proteinExistence type="predicted"/>
<keyword evidence="2" id="KW-0964">Secreted</keyword>
<evidence type="ECO:0000256" key="1">
    <source>
        <dbReference type="ARBA" id="ARBA00004613"/>
    </source>
</evidence>
<feature type="chain" id="PRO_5019743424" evidence="4">
    <location>
        <begin position="20"/>
        <end position="111"/>
    </location>
</feature>
<dbReference type="GO" id="GO:0090729">
    <property type="term" value="F:toxin activity"/>
    <property type="evidence" value="ECO:0007669"/>
    <property type="project" value="InterPro"/>
</dbReference>
<accession>A0A481MQK0</accession>
<evidence type="ECO:0000256" key="4">
    <source>
        <dbReference type="SAM" id="SignalP"/>
    </source>
</evidence>
<keyword evidence="3" id="KW-1015">Disulfide bond</keyword>
<dbReference type="InterPro" id="IPR003571">
    <property type="entry name" value="Snake_3FTx"/>
</dbReference>
<dbReference type="GO" id="GO:0005576">
    <property type="term" value="C:extracellular region"/>
    <property type="evidence" value="ECO:0007669"/>
    <property type="project" value="UniProtKB-SubCell"/>
</dbReference>
<reference evidence="5" key="1">
    <citation type="journal article" date="2018" name="J. Mol. Evol.">
        <title>Three-Finger Toxin Diversification in the Venoms of Cat-Eye Snakes (Colubridae: Boiga).</title>
        <authorList>
            <person name="Dashevsky D."/>
            <person name="Debono J."/>
            <person name="Rokyta D."/>
            <person name="Nouwens A."/>
            <person name="Josh P."/>
            <person name="Fry B.G."/>
        </authorList>
    </citation>
    <scope>NUCLEOTIDE SEQUENCE</scope>
    <source>
        <tissue evidence="5">Venom gland</tissue>
    </source>
</reference>
<feature type="signal peptide" evidence="4">
    <location>
        <begin position="1"/>
        <end position="19"/>
    </location>
</feature>
<dbReference type="AlphaFoldDB" id="A0A481MQK0"/>
<dbReference type="CDD" id="cd00206">
    <property type="entry name" value="TFP_snake_toxin"/>
    <property type="match status" value="1"/>
</dbReference>
<keyword evidence="4" id="KW-0732">Signal</keyword>
<dbReference type="InterPro" id="IPR054131">
    <property type="entry name" value="Toxin_cobra-type"/>
</dbReference>
<dbReference type="EMBL" id="GGUC01000006">
    <property type="protein sequence ID" value="MCM19951.1"/>
    <property type="molecule type" value="Transcribed_RNA"/>
</dbReference>
<name>A0A481MQK0_BOIDE</name>
<comment type="subcellular location">
    <subcellularLocation>
        <location evidence="1">Secreted</location>
    </subcellularLocation>
</comment>
<evidence type="ECO:0000256" key="3">
    <source>
        <dbReference type="ARBA" id="ARBA00023157"/>
    </source>
</evidence>